<comment type="subcellular location">
    <subcellularLocation>
        <location evidence="1">Membrane</location>
    </subcellularLocation>
</comment>
<evidence type="ECO:0000256" key="2">
    <source>
        <dbReference type="ARBA" id="ARBA00007866"/>
    </source>
</evidence>
<evidence type="ECO:0000313" key="11">
    <source>
        <dbReference type="EMBL" id="TBN39096.1"/>
    </source>
</evidence>
<feature type="transmembrane region" description="Helical" evidence="9">
    <location>
        <begin position="99"/>
        <end position="122"/>
    </location>
</feature>
<dbReference type="GO" id="GO:0005507">
    <property type="term" value="F:copper ion binding"/>
    <property type="evidence" value="ECO:0007669"/>
    <property type="project" value="InterPro"/>
</dbReference>
<keyword evidence="5" id="KW-0249">Electron transport</keyword>
<dbReference type="PANTHER" id="PTHR22888:SF9">
    <property type="entry name" value="CYTOCHROME C OXIDASE SUBUNIT 2"/>
    <property type="match status" value="1"/>
</dbReference>
<evidence type="ECO:0000256" key="5">
    <source>
        <dbReference type="ARBA" id="ARBA00022982"/>
    </source>
</evidence>
<dbReference type="Pfam" id="PF00116">
    <property type="entry name" value="COX2"/>
    <property type="match status" value="1"/>
</dbReference>
<keyword evidence="9" id="KW-1133">Transmembrane helix</keyword>
<dbReference type="InterPro" id="IPR002429">
    <property type="entry name" value="CcO_II-like_C"/>
</dbReference>
<dbReference type="PROSITE" id="PS50857">
    <property type="entry name" value="COX2_CUA"/>
    <property type="match status" value="1"/>
</dbReference>
<comment type="similarity">
    <text evidence="2">Belongs to the cytochrome c oxidase subunit 2 family.</text>
</comment>
<evidence type="ECO:0000256" key="8">
    <source>
        <dbReference type="ARBA" id="ARBA00047816"/>
    </source>
</evidence>
<dbReference type="GO" id="GO:0016020">
    <property type="term" value="C:membrane"/>
    <property type="evidence" value="ECO:0007669"/>
    <property type="project" value="UniProtKB-SubCell"/>
</dbReference>
<dbReference type="OrthoDB" id="9781261at2"/>
<comment type="catalytic activity">
    <reaction evidence="8">
        <text>4 Fe(II)-[cytochrome c] + O2 + 8 H(+)(in) = 4 Fe(III)-[cytochrome c] + 2 H2O + 4 H(+)(out)</text>
        <dbReference type="Rhea" id="RHEA:11436"/>
        <dbReference type="Rhea" id="RHEA-COMP:10350"/>
        <dbReference type="Rhea" id="RHEA-COMP:14399"/>
        <dbReference type="ChEBI" id="CHEBI:15377"/>
        <dbReference type="ChEBI" id="CHEBI:15378"/>
        <dbReference type="ChEBI" id="CHEBI:15379"/>
        <dbReference type="ChEBI" id="CHEBI:29033"/>
        <dbReference type="ChEBI" id="CHEBI:29034"/>
        <dbReference type="EC" id="7.1.1.9"/>
    </reaction>
</comment>
<evidence type="ECO:0000256" key="7">
    <source>
        <dbReference type="ARBA" id="ARBA00023136"/>
    </source>
</evidence>
<protein>
    <submittedName>
        <fullName evidence="11">Cytochrome c oxidase subunit II</fullName>
    </submittedName>
</protein>
<dbReference type="Gene3D" id="2.60.40.420">
    <property type="entry name" value="Cupredoxins - blue copper proteins"/>
    <property type="match status" value="1"/>
</dbReference>
<evidence type="ECO:0000256" key="3">
    <source>
        <dbReference type="ARBA" id="ARBA00022448"/>
    </source>
</evidence>
<dbReference type="InterPro" id="IPR001505">
    <property type="entry name" value="Copper_CuA"/>
</dbReference>
<evidence type="ECO:0000256" key="6">
    <source>
        <dbReference type="ARBA" id="ARBA00023008"/>
    </source>
</evidence>
<proteinExistence type="inferred from homology"/>
<keyword evidence="4" id="KW-0479">Metal-binding</keyword>
<dbReference type="InterPro" id="IPR045187">
    <property type="entry name" value="CcO_II"/>
</dbReference>
<reference evidence="11 12" key="1">
    <citation type="submission" date="2019-02" db="EMBL/GenBank/DDBJ databases">
        <title>Paracoccus subflavus sp. nov., isolated from marine sediment of the Pacific Ocean.</title>
        <authorList>
            <person name="Zhang G."/>
        </authorList>
    </citation>
    <scope>NUCLEOTIDE SEQUENCE [LARGE SCALE GENOMIC DNA]</scope>
    <source>
        <strain evidence="11 12">GY0581</strain>
    </source>
</reference>
<keyword evidence="6" id="KW-0186">Copper</keyword>
<evidence type="ECO:0000256" key="9">
    <source>
        <dbReference type="SAM" id="Phobius"/>
    </source>
</evidence>
<name>A0A4Q9G3X1_9RHOB</name>
<evidence type="ECO:0000313" key="12">
    <source>
        <dbReference type="Proteomes" id="UP000293520"/>
    </source>
</evidence>
<feature type="domain" description="Cytochrome oxidase subunit II copper A binding" evidence="10">
    <location>
        <begin position="131"/>
        <end position="245"/>
    </location>
</feature>
<dbReference type="InterPro" id="IPR008972">
    <property type="entry name" value="Cupredoxin"/>
</dbReference>
<feature type="transmembrane region" description="Helical" evidence="9">
    <location>
        <begin position="63"/>
        <end position="87"/>
    </location>
</feature>
<evidence type="ECO:0000259" key="10">
    <source>
        <dbReference type="PROSITE" id="PS50857"/>
    </source>
</evidence>
<dbReference type="Proteomes" id="UP000293520">
    <property type="component" value="Unassembled WGS sequence"/>
</dbReference>
<dbReference type="AlphaFoldDB" id="A0A4Q9G3X1"/>
<organism evidence="11 12">
    <name type="scientific">Paracoccus subflavus</name>
    <dbReference type="NCBI Taxonomy" id="2528244"/>
    <lineage>
        <taxon>Bacteria</taxon>
        <taxon>Pseudomonadati</taxon>
        <taxon>Pseudomonadota</taxon>
        <taxon>Alphaproteobacteria</taxon>
        <taxon>Rhodobacterales</taxon>
        <taxon>Paracoccaceae</taxon>
        <taxon>Paracoccus</taxon>
    </lineage>
</organism>
<dbReference type="GO" id="GO:0042773">
    <property type="term" value="P:ATP synthesis coupled electron transport"/>
    <property type="evidence" value="ECO:0007669"/>
    <property type="project" value="TreeGrafter"/>
</dbReference>
<dbReference type="PROSITE" id="PS00078">
    <property type="entry name" value="COX2"/>
    <property type="match status" value="1"/>
</dbReference>
<dbReference type="EMBL" id="SISK01000008">
    <property type="protein sequence ID" value="TBN39096.1"/>
    <property type="molecule type" value="Genomic_DNA"/>
</dbReference>
<accession>A0A4Q9G3X1</accession>
<comment type="caution">
    <text evidence="11">The sequence shown here is derived from an EMBL/GenBank/DDBJ whole genome shotgun (WGS) entry which is preliminary data.</text>
</comment>
<keyword evidence="3" id="KW-0813">Transport</keyword>
<sequence>MFLDGIGKAASLAPGALGSHRHRFLVRVRGKAPAAAAVPLLAGCDGAFSTLTPAGPAASGIALLWWVMLGGAGLITILVLSLAWIALRSGPRATVERPWTIWGGLAFPLAVLAMLVGFALWIGERMIARDDGAFAVQAEAYQWGWSFVQPGPDGPVRTEGVLYVPARQPFDIVLTSRDVIHSFWVPQLGGKMDAIPGRRNVHRLQADAPGRYEGLCAEFCGLGHAAMRFEVVVYDPSGPLPDLAPLPQGSASAGGTAP</sequence>
<dbReference type="PANTHER" id="PTHR22888">
    <property type="entry name" value="CYTOCHROME C OXIDASE, SUBUNIT II"/>
    <property type="match status" value="1"/>
</dbReference>
<keyword evidence="9" id="KW-0812">Transmembrane</keyword>
<dbReference type="GO" id="GO:0004129">
    <property type="term" value="F:cytochrome-c oxidase activity"/>
    <property type="evidence" value="ECO:0007669"/>
    <property type="project" value="UniProtKB-EC"/>
</dbReference>
<keyword evidence="7 9" id="KW-0472">Membrane</keyword>
<evidence type="ECO:0000256" key="1">
    <source>
        <dbReference type="ARBA" id="ARBA00004370"/>
    </source>
</evidence>
<gene>
    <name evidence="11" type="ORF">EYE42_11730</name>
</gene>
<evidence type="ECO:0000256" key="4">
    <source>
        <dbReference type="ARBA" id="ARBA00022723"/>
    </source>
</evidence>
<dbReference type="SUPFAM" id="SSF49503">
    <property type="entry name" value="Cupredoxins"/>
    <property type="match status" value="1"/>
</dbReference>
<keyword evidence="12" id="KW-1185">Reference proteome</keyword>